<dbReference type="PRINTS" id="PR00344">
    <property type="entry name" value="BCTRLSENSOR"/>
</dbReference>
<evidence type="ECO:0000256" key="13">
    <source>
        <dbReference type="ARBA" id="ARBA00023136"/>
    </source>
</evidence>
<dbReference type="InterPro" id="IPR033479">
    <property type="entry name" value="dCache_1"/>
</dbReference>
<evidence type="ECO:0000256" key="10">
    <source>
        <dbReference type="ARBA" id="ARBA00022840"/>
    </source>
</evidence>
<evidence type="ECO:0000256" key="3">
    <source>
        <dbReference type="ARBA" id="ARBA00012438"/>
    </source>
</evidence>
<dbReference type="Gene3D" id="1.10.287.130">
    <property type="match status" value="1"/>
</dbReference>
<feature type="domain" description="Histidine kinase" evidence="17">
    <location>
        <begin position="504"/>
        <end position="724"/>
    </location>
</feature>
<evidence type="ECO:0000256" key="4">
    <source>
        <dbReference type="ARBA" id="ARBA00022475"/>
    </source>
</evidence>
<dbReference type="InterPro" id="IPR036641">
    <property type="entry name" value="HPT_dom_sf"/>
</dbReference>
<dbReference type="SMART" id="SM00387">
    <property type="entry name" value="HATPase_c"/>
    <property type="match status" value="1"/>
</dbReference>
<dbReference type="SUPFAM" id="SSF47226">
    <property type="entry name" value="Histidine-containing phosphotransfer domain, HPT domain"/>
    <property type="match status" value="1"/>
</dbReference>
<keyword evidence="11 16" id="KW-1133">Transmembrane helix</keyword>
<name>A0ABV6IHS1_9BURK</name>
<dbReference type="SUPFAM" id="SSF55874">
    <property type="entry name" value="ATPase domain of HSP90 chaperone/DNA topoisomerase II/histidine kinase"/>
    <property type="match status" value="1"/>
</dbReference>
<dbReference type="Gene3D" id="3.30.565.10">
    <property type="entry name" value="Histidine kinase-like ATPase, C-terminal domain"/>
    <property type="match status" value="1"/>
</dbReference>
<dbReference type="PROSITE" id="PS50885">
    <property type="entry name" value="HAMP"/>
    <property type="match status" value="1"/>
</dbReference>
<gene>
    <name evidence="21" type="ORF">ACFFJH_16345</name>
</gene>
<keyword evidence="12" id="KW-0902">Two-component regulatory system</keyword>
<dbReference type="SUPFAM" id="SSF52172">
    <property type="entry name" value="CheY-like"/>
    <property type="match status" value="2"/>
</dbReference>
<feature type="transmembrane region" description="Helical" evidence="16">
    <location>
        <begin position="393"/>
        <end position="412"/>
    </location>
</feature>
<feature type="domain" description="Response regulatory" evidence="18">
    <location>
        <begin position="761"/>
        <end position="874"/>
    </location>
</feature>
<dbReference type="PROSITE" id="PS50110">
    <property type="entry name" value="RESPONSE_REGULATORY"/>
    <property type="match status" value="2"/>
</dbReference>
<dbReference type="InterPro" id="IPR003660">
    <property type="entry name" value="HAMP_dom"/>
</dbReference>
<dbReference type="CDD" id="cd16922">
    <property type="entry name" value="HATPase_EvgS-ArcB-TorS-like"/>
    <property type="match status" value="1"/>
</dbReference>
<dbReference type="InterPro" id="IPR036097">
    <property type="entry name" value="HisK_dim/P_sf"/>
</dbReference>
<dbReference type="CDD" id="cd18774">
    <property type="entry name" value="PDC2_HK_sensor"/>
    <property type="match status" value="1"/>
</dbReference>
<keyword evidence="7 16" id="KW-0812">Transmembrane</keyword>
<dbReference type="SMART" id="SM00388">
    <property type="entry name" value="HisKA"/>
    <property type="match status" value="1"/>
</dbReference>
<evidence type="ECO:0000259" key="20">
    <source>
        <dbReference type="PROSITE" id="PS50894"/>
    </source>
</evidence>
<dbReference type="SUPFAM" id="SSF47384">
    <property type="entry name" value="Homodimeric domain of signal transducing histidine kinase"/>
    <property type="match status" value="1"/>
</dbReference>
<dbReference type="PROSITE" id="PS50109">
    <property type="entry name" value="HIS_KIN"/>
    <property type="match status" value="1"/>
</dbReference>
<dbReference type="EC" id="2.7.13.3" evidence="3"/>
<protein>
    <recommendedName>
        <fullName evidence="3">histidine kinase</fullName>
        <ecNumber evidence="3">2.7.13.3</ecNumber>
    </recommendedName>
</protein>
<evidence type="ECO:0000256" key="7">
    <source>
        <dbReference type="ARBA" id="ARBA00022692"/>
    </source>
</evidence>
<dbReference type="InterPro" id="IPR005467">
    <property type="entry name" value="His_kinase_dom"/>
</dbReference>
<dbReference type="Gene3D" id="3.40.50.2300">
    <property type="match status" value="2"/>
</dbReference>
<keyword evidence="9" id="KW-0418">Kinase</keyword>
<dbReference type="PANTHER" id="PTHR45339">
    <property type="entry name" value="HYBRID SIGNAL TRANSDUCTION HISTIDINE KINASE J"/>
    <property type="match status" value="1"/>
</dbReference>
<feature type="modified residue" description="4-aspartylphosphate" evidence="15">
    <location>
        <position position="811"/>
    </location>
</feature>
<keyword evidence="13 16" id="KW-0472">Membrane</keyword>
<evidence type="ECO:0000313" key="21">
    <source>
        <dbReference type="EMBL" id="MFC0351391.1"/>
    </source>
</evidence>
<dbReference type="EMBL" id="JBHLXJ010000018">
    <property type="protein sequence ID" value="MFC0351391.1"/>
    <property type="molecule type" value="Genomic_DNA"/>
</dbReference>
<dbReference type="CDD" id="cd17546">
    <property type="entry name" value="REC_hyHK_CKI1_RcsC-like"/>
    <property type="match status" value="1"/>
</dbReference>
<evidence type="ECO:0000256" key="11">
    <source>
        <dbReference type="ARBA" id="ARBA00022989"/>
    </source>
</evidence>
<dbReference type="InterPro" id="IPR004358">
    <property type="entry name" value="Sig_transdc_His_kin-like_C"/>
</dbReference>
<dbReference type="InterPro" id="IPR003594">
    <property type="entry name" value="HATPase_dom"/>
</dbReference>
<keyword evidence="5 15" id="KW-0597">Phosphoprotein</keyword>
<evidence type="ECO:0000259" key="18">
    <source>
        <dbReference type="PROSITE" id="PS50110"/>
    </source>
</evidence>
<dbReference type="Gene3D" id="1.20.120.160">
    <property type="entry name" value="HPT domain"/>
    <property type="match status" value="1"/>
</dbReference>
<evidence type="ECO:0000256" key="15">
    <source>
        <dbReference type="PROSITE-ProRule" id="PRU00169"/>
    </source>
</evidence>
<feature type="modified residue" description="Phosphohistidine" evidence="14">
    <location>
        <position position="1127"/>
    </location>
</feature>
<dbReference type="Proteomes" id="UP001589844">
    <property type="component" value="Unassembled WGS sequence"/>
</dbReference>
<dbReference type="SMART" id="SM00448">
    <property type="entry name" value="REC"/>
    <property type="match status" value="2"/>
</dbReference>
<dbReference type="InterPro" id="IPR036890">
    <property type="entry name" value="HATPase_C_sf"/>
</dbReference>
<comment type="subcellular location">
    <subcellularLocation>
        <location evidence="2">Cell membrane</location>
        <topology evidence="2">Multi-pass membrane protein</topology>
    </subcellularLocation>
</comment>
<dbReference type="Pfam" id="PF02743">
    <property type="entry name" value="dCache_1"/>
    <property type="match status" value="1"/>
</dbReference>
<dbReference type="Pfam" id="PF00072">
    <property type="entry name" value="Response_reg"/>
    <property type="match status" value="2"/>
</dbReference>
<keyword evidence="6" id="KW-0808">Transferase</keyword>
<dbReference type="Gene3D" id="3.30.450.20">
    <property type="entry name" value="PAS domain"/>
    <property type="match status" value="2"/>
</dbReference>
<dbReference type="Gene3D" id="6.10.340.10">
    <property type="match status" value="1"/>
</dbReference>
<feature type="domain" description="HPt" evidence="20">
    <location>
        <begin position="1085"/>
        <end position="1185"/>
    </location>
</feature>
<evidence type="ECO:0000256" key="2">
    <source>
        <dbReference type="ARBA" id="ARBA00004651"/>
    </source>
</evidence>
<evidence type="ECO:0000256" key="1">
    <source>
        <dbReference type="ARBA" id="ARBA00000085"/>
    </source>
</evidence>
<keyword evidence="8" id="KW-0547">Nucleotide-binding</keyword>
<evidence type="ECO:0000256" key="5">
    <source>
        <dbReference type="ARBA" id="ARBA00022553"/>
    </source>
</evidence>
<dbReference type="InterPro" id="IPR001789">
    <property type="entry name" value="Sig_transdc_resp-reg_receiver"/>
</dbReference>
<comment type="catalytic activity">
    <reaction evidence="1">
        <text>ATP + protein L-histidine = ADP + protein N-phospho-L-histidine.</text>
        <dbReference type="EC" id="2.7.13.3"/>
    </reaction>
</comment>
<dbReference type="CDD" id="cd00082">
    <property type="entry name" value="HisKA"/>
    <property type="match status" value="1"/>
</dbReference>
<feature type="domain" description="Response regulatory" evidence="18">
    <location>
        <begin position="910"/>
        <end position="1030"/>
    </location>
</feature>
<dbReference type="PANTHER" id="PTHR45339:SF1">
    <property type="entry name" value="HYBRID SIGNAL TRANSDUCTION HISTIDINE KINASE J"/>
    <property type="match status" value="1"/>
</dbReference>
<dbReference type="InterPro" id="IPR011006">
    <property type="entry name" value="CheY-like_superfamily"/>
</dbReference>
<evidence type="ECO:0000256" key="6">
    <source>
        <dbReference type="ARBA" id="ARBA00022679"/>
    </source>
</evidence>
<sequence>MKHIHLKLFLPFAIGLLVLLPALLITWFAYRTAQQSATDAANSVMVQASLRASEAAHADLAESSRLMNYFSSYGDAVGGEPDPRHFVSPDRFEEVAWGAMRSTRLVKFIAYSSFDGAYRAINLYDEDALPEVLVQTPGEAKRRHYRSAFSLDRRMMIGSDKTDYLPNSRPWYKAAINAADQTGTSTDRRSWTDVYPSFSRSQLQIAHSVAVRNAKRELIGVLALEVSFKLLGDLLQSLQISPHAIAFIIDRNGKLVATSNPKELIGAAGVPLISANESRSGMVRAAMANFPQGMKFDAHQVSRPNENSAATHNVSVACLASGRCENFQFELEGQTILAHASSLNYSPEDEQSSTYPTLNKLARGENFPDWRLVIAVPADDFSYVIKEKSQRTVVLATVFALLASAFGIWFALRLNHIIAAIARAAVKLGHGDLEHSPIFTRFAEFRQISDELEHTADALRTSRDALMAQNAELEERVLARTQDLAYQTEQALQAVNAKAAFLATMSHEIRTPMNGVIGMADLLAGTTLDPEQRDYVTTIRSSGDALLTIINDILDFSKIESGKLALERAPLSVQLLIEESLALVAAVANRKNVELLYEIDPSVPDMVMGDVTRLRQIVLNLLSNAVKFTDTGEVKVHVQQENPLRPELLTIIVSDTGIGIPAESIDMLFAAFSQIDAATTRKYGGTGLGLAITRRLAELMHGSIRVESELGRGSRFIVRVKAHPAVPVASLFNHGAQHQSSNASRIDSTILSPSRFLQDKHVLLMDDNATSLLLLQKRLARYGMSSTAVSNWQALQELLGQDKLFDCALIDFDMPVHNGIQVAKELAVARPDLPVILMSNVTDSREQDVDHYCQVHLYKPLKECLLIDALLSVLQAKNIPYKKLTDLVGSSQENKISLSGTQYADQYPLRMLVVDDNPTNRKVACMLLQYFGYDADTANDGRDALDQILAADAAQCAFDLIWMDVHMPTMDGLESTKILRRSNVQQPYIVAMTAAAMHGDKDMCLKAGMDDYVSKPIEILELERVLQTYYEHVETGGKRAELDQTRPAAEMDAEAPFSVAEKSVSASGEILYFDPDRFMAFCEGNPTYRSTFVGLIVNMINKTPAQYDEAMDAWKKQQNEEAARILHTMRGSLGTLGAVEFIEISRTLENAIKQNNQELADALFSEVKLILEQTMAQAQQWLRKQELQ</sequence>
<evidence type="ECO:0000259" key="17">
    <source>
        <dbReference type="PROSITE" id="PS50109"/>
    </source>
</evidence>
<keyword evidence="4" id="KW-1003">Cell membrane</keyword>
<reference evidence="21 22" key="1">
    <citation type="submission" date="2024-09" db="EMBL/GenBank/DDBJ databases">
        <authorList>
            <person name="Sun Q."/>
            <person name="Mori K."/>
        </authorList>
    </citation>
    <scope>NUCLEOTIDE SEQUENCE [LARGE SCALE GENOMIC DNA]</scope>
    <source>
        <strain evidence="21 22">CCM 8677</strain>
    </source>
</reference>
<dbReference type="PROSITE" id="PS50894">
    <property type="entry name" value="HPT"/>
    <property type="match status" value="1"/>
</dbReference>
<dbReference type="InterPro" id="IPR003661">
    <property type="entry name" value="HisK_dim/P_dom"/>
</dbReference>
<organism evidence="21 22">
    <name type="scientific">Undibacterium danionis</name>
    <dbReference type="NCBI Taxonomy" id="1812100"/>
    <lineage>
        <taxon>Bacteria</taxon>
        <taxon>Pseudomonadati</taxon>
        <taxon>Pseudomonadota</taxon>
        <taxon>Betaproteobacteria</taxon>
        <taxon>Burkholderiales</taxon>
        <taxon>Oxalobacteraceae</taxon>
        <taxon>Undibacterium</taxon>
    </lineage>
</organism>
<evidence type="ECO:0000256" key="8">
    <source>
        <dbReference type="ARBA" id="ARBA00022741"/>
    </source>
</evidence>
<dbReference type="Pfam" id="PF01627">
    <property type="entry name" value="Hpt"/>
    <property type="match status" value="1"/>
</dbReference>
<feature type="domain" description="HAMP" evidence="19">
    <location>
        <begin position="412"/>
        <end position="464"/>
    </location>
</feature>
<comment type="caution">
    <text evidence="21">The sequence shown here is derived from an EMBL/GenBank/DDBJ whole genome shotgun (WGS) entry which is preliminary data.</text>
</comment>
<evidence type="ECO:0000313" key="22">
    <source>
        <dbReference type="Proteomes" id="UP001589844"/>
    </source>
</evidence>
<evidence type="ECO:0000256" key="9">
    <source>
        <dbReference type="ARBA" id="ARBA00022777"/>
    </source>
</evidence>
<evidence type="ECO:0000256" key="14">
    <source>
        <dbReference type="PROSITE-ProRule" id="PRU00110"/>
    </source>
</evidence>
<dbReference type="CDD" id="cd00156">
    <property type="entry name" value="REC"/>
    <property type="match status" value="1"/>
</dbReference>
<evidence type="ECO:0000256" key="16">
    <source>
        <dbReference type="SAM" id="Phobius"/>
    </source>
</evidence>
<feature type="modified residue" description="4-aspartylphosphate" evidence="15">
    <location>
        <position position="964"/>
    </location>
</feature>
<keyword evidence="10" id="KW-0067">ATP-binding</keyword>
<dbReference type="InterPro" id="IPR008207">
    <property type="entry name" value="Sig_transdc_His_kin_Hpt_dom"/>
</dbReference>
<evidence type="ECO:0000259" key="19">
    <source>
        <dbReference type="PROSITE" id="PS50885"/>
    </source>
</evidence>
<dbReference type="Pfam" id="PF00512">
    <property type="entry name" value="HisKA"/>
    <property type="match status" value="1"/>
</dbReference>
<keyword evidence="22" id="KW-1185">Reference proteome</keyword>
<feature type="transmembrane region" description="Helical" evidence="16">
    <location>
        <begin position="12"/>
        <end position="30"/>
    </location>
</feature>
<dbReference type="Pfam" id="PF02518">
    <property type="entry name" value="HATPase_c"/>
    <property type="match status" value="1"/>
</dbReference>
<evidence type="ECO:0000256" key="12">
    <source>
        <dbReference type="ARBA" id="ARBA00023012"/>
    </source>
</evidence>
<accession>A0ABV6IHS1</accession>
<proteinExistence type="predicted"/>